<gene>
    <name evidence="3" type="ORF">ACFFJ2_08660</name>
</gene>
<keyword evidence="2" id="KW-0472">Membrane</keyword>
<protein>
    <submittedName>
        <fullName evidence="3">Septum formation initiator family protein</fullName>
    </submittedName>
</protein>
<dbReference type="Pfam" id="PF04977">
    <property type="entry name" value="DivIC"/>
    <property type="match status" value="1"/>
</dbReference>
<organism evidence="3 4">
    <name type="scientific">Chelativorans intermedius</name>
    <dbReference type="NCBI Taxonomy" id="515947"/>
    <lineage>
        <taxon>Bacteria</taxon>
        <taxon>Pseudomonadati</taxon>
        <taxon>Pseudomonadota</taxon>
        <taxon>Alphaproteobacteria</taxon>
        <taxon>Hyphomicrobiales</taxon>
        <taxon>Phyllobacteriaceae</taxon>
        <taxon>Chelativorans</taxon>
    </lineage>
</organism>
<dbReference type="EMBL" id="JBHLXD010000011">
    <property type="protein sequence ID" value="MFC0208467.1"/>
    <property type="molecule type" value="Genomic_DNA"/>
</dbReference>
<sequence length="108" mass="12483">MWTRHHKRRNTGRLIVPAIATLVLAYFGFHAYHGDYGLIAKERLEARIATLEGELEALREARRKLERRVSLLNDGSLERDMLDEQARRSLNLARKNEIVIFRTGGSLN</sequence>
<accession>A0ABV6D721</accession>
<dbReference type="Proteomes" id="UP001589755">
    <property type="component" value="Unassembled WGS sequence"/>
</dbReference>
<name>A0ABV6D721_9HYPH</name>
<keyword evidence="2" id="KW-1133">Transmembrane helix</keyword>
<reference evidence="3 4" key="1">
    <citation type="submission" date="2024-09" db="EMBL/GenBank/DDBJ databases">
        <authorList>
            <person name="Sun Q."/>
            <person name="Mori K."/>
        </authorList>
    </citation>
    <scope>NUCLEOTIDE SEQUENCE [LARGE SCALE GENOMIC DNA]</scope>
    <source>
        <strain evidence="3 4">CCM 8543</strain>
    </source>
</reference>
<dbReference type="RefSeq" id="WP_261521525.1">
    <property type="nucleotide sequence ID" value="NZ_JAODNW010000019.1"/>
</dbReference>
<feature type="transmembrane region" description="Helical" evidence="2">
    <location>
        <begin position="12"/>
        <end position="32"/>
    </location>
</feature>
<keyword evidence="1" id="KW-0175">Coiled coil</keyword>
<evidence type="ECO:0000256" key="2">
    <source>
        <dbReference type="SAM" id="Phobius"/>
    </source>
</evidence>
<keyword evidence="4" id="KW-1185">Reference proteome</keyword>
<keyword evidence="2" id="KW-0812">Transmembrane</keyword>
<comment type="caution">
    <text evidence="3">The sequence shown here is derived from an EMBL/GenBank/DDBJ whole genome shotgun (WGS) entry which is preliminary data.</text>
</comment>
<feature type="coiled-coil region" evidence="1">
    <location>
        <begin position="41"/>
        <end position="75"/>
    </location>
</feature>
<evidence type="ECO:0000256" key="1">
    <source>
        <dbReference type="SAM" id="Coils"/>
    </source>
</evidence>
<dbReference type="InterPro" id="IPR007060">
    <property type="entry name" value="FtsL/DivIC"/>
</dbReference>
<evidence type="ECO:0000313" key="4">
    <source>
        <dbReference type="Proteomes" id="UP001589755"/>
    </source>
</evidence>
<evidence type="ECO:0000313" key="3">
    <source>
        <dbReference type="EMBL" id="MFC0208467.1"/>
    </source>
</evidence>
<proteinExistence type="predicted"/>